<organism evidence="4">
    <name type="scientific">Hydatigena taeniaeformis</name>
    <name type="common">Feline tapeworm</name>
    <name type="synonym">Taenia taeniaeformis</name>
    <dbReference type="NCBI Taxonomy" id="6205"/>
    <lineage>
        <taxon>Eukaryota</taxon>
        <taxon>Metazoa</taxon>
        <taxon>Spiralia</taxon>
        <taxon>Lophotrochozoa</taxon>
        <taxon>Platyhelminthes</taxon>
        <taxon>Cestoda</taxon>
        <taxon>Eucestoda</taxon>
        <taxon>Cyclophyllidea</taxon>
        <taxon>Taeniidae</taxon>
        <taxon>Hydatigera</taxon>
    </lineage>
</organism>
<name>A0A158RDC7_HYDTA</name>
<proteinExistence type="predicted"/>
<feature type="compositionally biased region" description="Pro residues" evidence="1">
    <location>
        <begin position="454"/>
        <end position="469"/>
    </location>
</feature>
<feature type="region of interest" description="Disordered" evidence="1">
    <location>
        <begin position="148"/>
        <end position="219"/>
    </location>
</feature>
<dbReference type="OrthoDB" id="6255205at2759"/>
<accession>A0A158RDC7</accession>
<feature type="region of interest" description="Disordered" evidence="1">
    <location>
        <begin position="256"/>
        <end position="275"/>
    </location>
</feature>
<dbReference type="EMBL" id="UYWX01000030">
    <property type="protein sequence ID" value="VDM16320.1"/>
    <property type="molecule type" value="Genomic_DNA"/>
</dbReference>
<feature type="region of interest" description="Disordered" evidence="1">
    <location>
        <begin position="535"/>
        <end position="557"/>
    </location>
</feature>
<evidence type="ECO:0000313" key="4">
    <source>
        <dbReference type="WBParaSite" id="TTAC_0000037101-mRNA-1"/>
    </source>
</evidence>
<feature type="region of interest" description="Disordered" evidence="1">
    <location>
        <begin position="610"/>
        <end position="645"/>
    </location>
</feature>
<feature type="compositionally biased region" description="Low complexity" evidence="1">
    <location>
        <begin position="733"/>
        <end position="743"/>
    </location>
</feature>
<reference evidence="2 3" key="2">
    <citation type="submission" date="2018-11" db="EMBL/GenBank/DDBJ databases">
        <authorList>
            <consortium name="Pathogen Informatics"/>
        </authorList>
    </citation>
    <scope>NUCLEOTIDE SEQUENCE [LARGE SCALE GENOMIC DNA]</scope>
</reference>
<feature type="region of interest" description="Disordered" evidence="1">
    <location>
        <begin position="416"/>
        <end position="475"/>
    </location>
</feature>
<evidence type="ECO:0000256" key="1">
    <source>
        <dbReference type="SAM" id="MobiDB-lite"/>
    </source>
</evidence>
<feature type="region of interest" description="Disordered" evidence="1">
    <location>
        <begin position="722"/>
        <end position="743"/>
    </location>
</feature>
<protein>
    <submittedName>
        <fullName evidence="4">SH2 domain-containing protein</fullName>
    </submittedName>
</protein>
<evidence type="ECO:0000313" key="3">
    <source>
        <dbReference type="Proteomes" id="UP000274429"/>
    </source>
</evidence>
<dbReference type="WBParaSite" id="TTAC_0000037101-mRNA-1">
    <property type="protein sequence ID" value="TTAC_0000037101-mRNA-1"/>
    <property type="gene ID" value="TTAC_0000037101"/>
</dbReference>
<evidence type="ECO:0000313" key="2">
    <source>
        <dbReference type="EMBL" id="VDM16320.1"/>
    </source>
</evidence>
<dbReference type="AlphaFoldDB" id="A0A158RDC7"/>
<feature type="compositionally biased region" description="Gly residues" evidence="1">
    <location>
        <begin position="148"/>
        <end position="159"/>
    </location>
</feature>
<dbReference type="Proteomes" id="UP000274429">
    <property type="component" value="Unassembled WGS sequence"/>
</dbReference>
<feature type="compositionally biased region" description="Polar residues" evidence="1">
    <location>
        <begin position="416"/>
        <end position="425"/>
    </location>
</feature>
<reference evidence="4" key="1">
    <citation type="submission" date="2016-04" db="UniProtKB">
        <authorList>
            <consortium name="WormBaseParasite"/>
        </authorList>
    </citation>
    <scope>IDENTIFICATION</scope>
</reference>
<keyword evidence="3" id="KW-1185">Reference proteome</keyword>
<gene>
    <name evidence="2" type="ORF">TTAC_LOCUS372</name>
</gene>
<sequence length="810" mass="87888">MEGHTMSALNPRPVGMNHLGRGAYTTFRSPPPTIYSTARFDNLPSSHRGSFDNEISLVGGTLSVYVMLLGQQKNNSRGEELSFLLINNGLQAVMIRMIEIIASVFIPIFQVSSQLGQTRLGETAPDLISAQIHFPKWYHSTTGANGGSGCSGGSGGGGQRSSSLSPKPTEPAVQLAYRPPTPQVQAQMPTPTPTHRGILKGQRPPSEAGADSPRGGFTGRGFWDSVELSSEVHDSCNSIASSNLGDSLSRKTVRFADGKPAMSSRTTQVPYDSVRGPTVRTNGAIAQGIYEWEPEEGLMIPGRTARDLNKPPRPPKMRPTHRLERRITTDCVGLPPRIGYPPTGESETGTTPLSSPLEYISLGSLGNAATPTGSMDDSYANYESIYRNRSRRMSESGAVERIDSQRLDVLMRPYMTSTNPEAPTVSSPHPPLLPPSGSSGGPIYRTEVKITDLQPPPPSQSAPPSPPLPSTSSAPLHFVYTVKPSPHRRVVDSDIEDSFDRIDPGFVDDTTLRPRSLQSLTTPLTPRVLGPASIPIPSFGNANRGTLPPRLMNSREQRVKQQVPTQTQQTKRHHPLRVEVSHVGCELSNTFQPAVSRPVPLLNGKSVFPLNGPPFTDGTRRRGNGAAEGHQSADLKTGSLDRDGVWRPNRLPMNLGVVGSSASPAAHDLAYAPSPFFDDLVSGRLRSDRQHHRHSERFFSPFGTGSGGYEVPIFVVRPTATSTSTPSFRRRNLSPSSSSSQRGAFSDFVGVTSVPTLGKIYQQEIIIIVLSHLQMLWRVRESNKYTIDMYKALDVTVNVACIYSYSSVLP</sequence>